<reference evidence="1 2" key="1">
    <citation type="submission" date="2020-07" db="EMBL/GenBank/DDBJ databases">
        <title>Genomic characterization of Flavobacterium psychrophilum strains.</title>
        <authorList>
            <person name="Castillo D."/>
            <person name="Jorgensen J."/>
            <person name="Middelboe M."/>
        </authorList>
    </citation>
    <scope>NUCLEOTIDE SEQUENCE [LARGE SCALE GENOMIC DNA]</scope>
    <source>
        <strain evidence="1 2">FPS-R7</strain>
    </source>
</reference>
<sequence>MTCKNISILGCGWLGLPLARALVATDFFVKGSTTSQGKLSVLAQSRIEPFLLSLNENEVMGNIDAFLENSEVLIIDIPPKLRGNASENFVAKIRNLIPFLEKSSVTKVLFVSSTSVYADDNLIVTEETTARPETQGGKQLLEVEKMLQNNKNFETTVLRFGGLIGDDRHPVRMLSGRENIENPNGAINLIHQKDCIAIVLMILRQAQNDRLVWQEIFNAVAPFHPTREEYYTQKAIELGLFLPRFNKQKPSVGKVISSEKLIKTLGYRFEVLL</sequence>
<dbReference type="KEGG" id="fpv:IA03_00360"/>
<evidence type="ECO:0000313" key="1">
    <source>
        <dbReference type="EMBL" id="QRE04335.1"/>
    </source>
</evidence>
<proteinExistence type="predicted"/>
<dbReference type="KEGG" id="fpc:FPSM_00088"/>
<dbReference type="InterPro" id="IPR051783">
    <property type="entry name" value="NAD(P)-dependent_oxidoreduct"/>
</dbReference>
<organism evidence="1 2">
    <name type="scientific">Flavobacterium psychrophilum</name>
    <dbReference type="NCBI Taxonomy" id="96345"/>
    <lineage>
        <taxon>Bacteria</taxon>
        <taxon>Pseudomonadati</taxon>
        <taxon>Bacteroidota</taxon>
        <taxon>Flavobacteriia</taxon>
        <taxon>Flavobacteriales</taxon>
        <taxon>Flavobacteriaceae</taxon>
        <taxon>Flavobacterium</taxon>
    </lineage>
</organism>
<dbReference type="Proteomes" id="UP000596329">
    <property type="component" value="Chromosome"/>
</dbReference>
<protein>
    <submittedName>
        <fullName evidence="1">SDR family NAD(P)-dependent oxidoreductase</fullName>
    </submittedName>
</protein>
<dbReference type="GO" id="GO:0004029">
    <property type="term" value="F:aldehyde dehydrogenase (NAD+) activity"/>
    <property type="evidence" value="ECO:0007669"/>
    <property type="project" value="TreeGrafter"/>
</dbReference>
<dbReference type="KEGG" id="fpk:IA06_00360"/>
<dbReference type="InterPro" id="IPR036291">
    <property type="entry name" value="NAD(P)-bd_dom_sf"/>
</dbReference>
<dbReference type="Gene3D" id="3.40.50.720">
    <property type="entry name" value="NAD(P)-binding Rossmann-like Domain"/>
    <property type="match status" value="1"/>
</dbReference>
<dbReference type="KEGG" id="fpw:IA04_00360"/>
<dbReference type="OMA" id="YRHGSRV"/>
<name>A0A075RIR8_FLAPS</name>
<dbReference type="PANTHER" id="PTHR48079:SF6">
    <property type="entry name" value="NAD(P)-BINDING DOMAIN-CONTAINING PROTEIN-RELATED"/>
    <property type="match status" value="1"/>
</dbReference>
<dbReference type="GO" id="GO:0005737">
    <property type="term" value="C:cytoplasm"/>
    <property type="evidence" value="ECO:0007669"/>
    <property type="project" value="TreeGrafter"/>
</dbReference>
<accession>A0A075RIR8</accession>
<dbReference type="SUPFAM" id="SSF51735">
    <property type="entry name" value="NAD(P)-binding Rossmann-fold domains"/>
    <property type="match status" value="1"/>
</dbReference>
<dbReference type="RefSeq" id="WP_011962265.1">
    <property type="nucleotide sequence ID" value="NZ_CBCRUL010000002.1"/>
</dbReference>
<dbReference type="GeneID" id="66553715"/>
<dbReference type="PANTHER" id="PTHR48079">
    <property type="entry name" value="PROTEIN YEEZ"/>
    <property type="match status" value="1"/>
</dbReference>
<evidence type="ECO:0000313" key="2">
    <source>
        <dbReference type="Proteomes" id="UP000596329"/>
    </source>
</evidence>
<dbReference type="EMBL" id="CP059075">
    <property type="protein sequence ID" value="QRE04335.1"/>
    <property type="molecule type" value="Genomic_DNA"/>
</dbReference>
<dbReference type="AlphaFoldDB" id="A0A075RIR8"/>
<gene>
    <name evidence="1" type="ORF">H0H26_01650</name>
</gene>
<dbReference type="KEGG" id="fpq:IB65_00355"/>